<evidence type="ECO:0000313" key="2">
    <source>
        <dbReference type="EMBL" id="MEN7551910.1"/>
    </source>
</evidence>
<sequence>MDTLEYTFISSILAINTHKLFIKLSPHQLQTITLVAFTKRLSHPEKPNEQTPREIKSRNNTSTRN</sequence>
<gene>
    <name evidence="2" type="ORF">AAG747_28610</name>
</gene>
<protein>
    <submittedName>
        <fullName evidence="2">Uncharacterized protein</fullName>
    </submittedName>
</protein>
<accession>A0AAW9SH20</accession>
<dbReference type="EMBL" id="JBDKWZ010000030">
    <property type="protein sequence ID" value="MEN7551910.1"/>
    <property type="molecule type" value="Genomic_DNA"/>
</dbReference>
<evidence type="ECO:0000313" key="3">
    <source>
        <dbReference type="Proteomes" id="UP001403385"/>
    </source>
</evidence>
<name>A0AAW9SH20_9BACT</name>
<reference evidence="2 3" key="1">
    <citation type="submission" date="2024-04" db="EMBL/GenBank/DDBJ databases">
        <title>Novel genus in family Flammeovirgaceae.</title>
        <authorList>
            <person name="Nguyen T.H."/>
            <person name="Vuong T.Q."/>
            <person name="Le H."/>
            <person name="Kim S.-G."/>
        </authorList>
    </citation>
    <scope>NUCLEOTIDE SEQUENCE [LARGE SCALE GENOMIC DNA]</scope>
    <source>
        <strain evidence="2 3">JCM 23209</strain>
    </source>
</reference>
<dbReference type="RefSeq" id="WP_346824686.1">
    <property type="nucleotide sequence ID" value="NZ_JBDKWZ010000030.1"/>
</dbReference>
<feature type="compositionally biased region" description="Basic and acidic residues" evidence="1">
    <location>
        <begin position="42"/>
        <end position="57"/>
    </location>
</feature>
<keyword evidence="3" id="KW-1185">Reference proteome</keyword>
<dbReference type="Proteomes" id="UP001403385">
    <property type="component" value="Unassembled WGS sequence"/>
</dbReference>
<comment type="caution">
    <text evidence="2">The sequence shown here is derived from an EMBL/GenBank/DDBJ whole genome shotgun (WGS) entry which is preliminary data.</text>
</comment>
<evidence type="ECO:0000256" key="1">
    <source>
        <dbReference type="SAM" id="MobiDB-lite"/>
    </source>
</evidence>
<proteinExistence type="predicted"/>
<organism evidence="2 3">
    <name type="scientific">Rapidithrix thailandica</name>
    <dbReference type="NCBI Taxonomy" id="413964"/>
    <lineage>
        <taxon>Bacteria</taxon>
        <taxon>Pseudomonadati</taxon>
        <taxon>Bacteroidota</taxon>
        <taxon>Cytophagia</taxon>
        <taxon>Cytophagales</taxon>
        <taxon>Flammeovirgaceae</taxon>
        <taxon>Rapidithrix</taxon>
    </lineage>
</organism>
<feature type="region of interest" description="Disordered" evidence="1">
    <location>
        <begin position="40"/>
        <end position="65"/>
    </location>
</feature>
<dbReference type="AlphaFoldDB" id="A0AAW9SH20"/>